<protein>
    <submittedName>
        <fullName evidence="1">Uncharacterized protein</fullName>
    </submittedName>
</protein>
<comment type="caution">
    <text evidence="1">The sequence shown here is derived from an EMBL/GenBank/DDBJ whole genome shotgun (WGS) entry which is preliminary data.</text>
</comment>
<reference evidence="1" key="1">
    <citation type="submission" date="2023-04" db="EMBL/GenBank/DDBJ databases">
        <title>Draft Genome sequencing of Naganishia species isolated from polar environments using Oxford Nanopore Technology.</title>
        <authorList>
            <person name="Leo P."/>
            <person name="Venkateswaran K."/>
        </authorList>
    </citation>
    <scope>NUCLEOTIDE SEQUENCE</scope>
    <source>
        <strain evidence="1">MNA-CCFEE 5261</strain>
    </source>
</reference>
<keyword evidence="2" id="KW-1185">Reference proteome</keyword>
<evidence type="ECO:0000313" key="2">
    <source>
        <dbReference type="Proteomes" id="UP001241377"/>
    </source>
</evidence>
<evidence type="ECO:0000313" key="1">
    <source>
        <dbReference type="EMBL" id="KAJ9100757.1"/>
    </source>
</evidence>
<name>A0ACC2VQG4_9TREE</name>
<proteinExistence type="predicted"/>
<accession>A0ACC2VQG4</accession>
<dbReference type="EMBL" id="JASBWR010000062">
    <property type="protein sequence ID" value="KAJ9100757.1"/>
    <property type="molecule type" value="Genomic_DNA"/>
</dbReference>
<dbReference type="Proteomes" id="UP001241377">
    <property type="component" value="Unassembled WGS sequence"/>
</dbReference>
<sequence length="449" mass="49229">MVPPNSSGNGLPLPHPSLPGNPYNQQQQPQASSQQPQPEMMQYLHMQMAMQQQFMQSQAYAYGGHYNPQMMMRQSLFQPVSYQPTQNEQGYTYSSSYLEQQQHQQNQSANQALPIGGQSSNVPSQESTSKEQRNQKMNSTATQAKKPRLHAPAKPNVTNGGAWRNCVQEGCAFVGPDKDVDLHEQDRHLIYKKLQVARSEEEEAALKGGGPAPPIPGTSIRLETEEDIAKWIAQRRARWPTAARVEEKEKERQDKIARGEIDPNASTRGRRGRGGRATQGTRGRGRGRGGAEIPSGARTRDAGYQQRSQPVATSEKKEQGDSDGTTSNSESDSEEDNPAEGPNKAPDLPDENSSLLENPINQTLSNLSQAIQFLVDNDFLDGVELQEGDLAEAKDHGIVENQNLVQMVEETPDSPATGLGRTPEDISKSAPAIVESANADIEEVVNLQS</sequence>
<organism evidence="1 2">
    <name type="scientific">Naganishia cerealis</name>
    <dbReference type="NCBI Taxonomy" id="610337"/>
    <lineage>
        <taxon>Eukaryota</taxon>
        <taxon>Fungi</taxon>
        <taxon>Dikarya</taxon>
        <taxon>Basidiomycota</taxon>
        <taxon>Agaricomycotina</taxon>
        <taxon>Tremellomycetes</taxon>
        <taxon>Filobasidiales</taxon>
        <taxon>Filobasidiaceae</taxon>
        <taxon>Naganishia</taxon>
    </lineage>
</organism>
<gene>
    <name evidence="1" type="ORF">QFC19_005496</name>
</gene>